<protein>
    <submittedName>
        <fullName evidence="5">Cystine-binding periplasmic protein</fullName>
    </submittedName>
</protein>
<dbReference type="SMART" id="SM00062">
    <property type="entry name" value="PBPb"/>
    <property type="match status" value="1"/>
</dbReference>
<keyword evidence="1 2" id="KW-0732">Signal</keyword>
<dbReference type="SMART" id="SM00079">
    <property type="entry name" value="PBPe"/>
    <property type="match status" value="1"/>
</dbReference>
<dbReference type="SUPFAM" id="SSF53850">
    <property type="entry name" value="Periplasmic binding protein-like II"/>
    <property type="match status" value="1"/>
</dbReference>
<evidence type="ECO:0000256" key="2">
    <source>
        <dbReference type="SAM" id="SignalP"/>
    </source>
</evidence>
<feature type="chain" id="PRO_5012799440" evidence="2">
    <location>
        <begin position="22"/>
        <end position="265"/>
    </location>
</feature>
<dbReference type="Gene3D" id="3.40.190.10">
    <property type="entry name" value="Periplasmic binding protein-like II"/>
    <property type="match status" value="2"/>
</dbReference>
<evidence type="ECO:0000259" key="3">
    <source>
        <dbReference type="SMART" id="SM00062"/>
    </source>
</evidence>
<comment type="caution">
    <text evidence="5">The sequence shown here is derived from an EMBL/GenBank/DDBJ whole genome shotgun (WGS) entry which is preliminary data.</text>
</comment>
<dbReference type="PANTHER" id="PTHR35936:SF17">
    <property type="entry name" value="ARGININE-BINDING EXTRACELLULAR PROTEIN ARTP"/>
    <property type="match status" value="1"/>
</dbReference>
<reference evidence="5" key="1">
    <citation type="submission" date="2017-02" db="EMBL/GenBank/DDBJ databases">
        <title>Delving into the versatile metabolic prowess of the omnipresent phylum Bacteroidetes.</title>
        <authorList>
            <person name="Nobu M.K."/>
            <person name="Mei R."/>
            <person name="Narihiro T."/>
            <person name="Kuroda K."/>
            <person name="Liu W.-T."/>
        </authorList>
    </citation>
    <scope>NUCLEOTIDE SEQUENCE</scope>
    <source>
        <strain evidence="5">ADurb.Bin276</strain>
    </source>
</reference>
<dbReference type="InterPro" id="IPR001320">
    <property type="entry name" value="Iontro_rcpt_C"/>
</dbReference>
<organism evidence="5">
    <name type="scientific">Candidatus Atribacter allofermentans</name>
    <dbReference type="NCBI Taxonomy" id="1852833"/>
    <lineage>
        <taxon>Bacteria</taxon>
        <taxon>Pseudomonadati</taxon>
        <taxon>Atribacterota</taxon>
        <taxon>Atribacteria</taxon>
        <taxon>Atribacterales</taxon>
        <taxon>Atribacteraceae</taxon>
        <taxon>Atribacter</taxon>
    </lineage>
</organism>
<gene>
    <name evidence="5" type="primary">fliY_2</name>
    <name evidence="5" type="ORF">BWY41_01915</name>
</gene>
<accession>A0A1V5SKQ1</accession>
<proteinExistence type="predicted"/>
<dbReference type="CDD" id="cd13530">
    <property type="entry name" value="PBP2_peptides_like"/>
    <property type="match status" value="1"/>
</dbReference>
<dbReference type="AlphaFoldDB" id="A0A1V5SKQ1"/>
<feature type="domain" description="Ionotropic glutamate receptor C-terminal" evidence="4">
    <location>
        <begin position="37"/>
        <end position="257"/>
    </location>
</feature>
<feature type="signal peptide" evidence="2">
    <location>
        <begin position="1"/>
        <end position="21"/>
    </location>
</feature>
<dbReference type="InterPro" id="IPR001638">
    <property type="entry name" value="Solute-binding_3/MltF_N"/>
</dbReference>
<name>A0A1V5SKQ1_9BACT</name>
<evidence type="ECO:0000259" key="4">
    <source>
        <dbReference type="SMART" id="SM00079"/>
    </source>
</evidence>
<dbReference type="GO" id="GO:0016020">
    <property type="term" value="C:membrane"/>
    <property type="evidence" value="ECO:0007669"/>
    <property type="project" value="InterPro"/>
</dbReference>
<dbReference type="Pfam" id="PF00497">
    <property type="entry name" value="SBP_bac_3"/>
    <property type="match status" value="1"/>
</dbReference>
<evidence type="ECO:0000256" key="1">
    <source>
        <dbReference type="ARBA" id="ARBA00022729"/>
    </source>
</evidence>
<dbReference type="EMBL" id="MWBQ01000197">
    <property type="protein sequence ID" value="OQA54771.1"/>
    <property type="molecule type" value="Genomic_DNA"/>
</dbReference>
<dbReference type="PANTHER" id="PTHR35936">
    <property type="entry name" value="MEMBRANE-BOUND LYTIC MUREIN TRANSGLYCOSYLASE F"/>
    <property type="match status" value="1"/>
</dbReference>
<dbReference type="GO" id="GO:0015276">
    <property type="term" value="F:ligand-gated monoatomic ion channel activity"/>
    <property type="evidence" value="ECO:0007669"/>
    <property type="project" value="InterPro"/>
</dbReference>
<sequence>MRRNILIIVLCLGILAMSAQAVLAADDLFGKILEKGELVIATDMTAIPMQFRDKDGNPTGFTVELMELMGQKLGVKIKWVDYQWESLIPSLLSGKVDMIAANMSMTLERMKTIRFSNQYFLTGISCVARKDSKLESWEELDSPDITIGTTMGSVHADFIEKNMKAKASLYDNRSEYLTDLKNGRVDAVMDDEIVCMDIVKAESDIKFLKGLVRADTYGLTFRQGSETDRLVEWVNNYLLNVKLMGDYGQLYEKWFGKKWEPSWID</sequence>
<feature type="domain" description="Solute-binding protein family 3/N-terminal" evidence="3">
    <location>
        <begin position="37"/>
        <end position="258"/>
    </location>
</feature>
<evidence type="ECO:0000313" key="5">
    <source>
        <dbReference type="EMBL" id="OQA54771.1"/>
    </source>
</evidence>
<dbReference type="Proteomes" id="UP000485569">
    <property type="component" value="Unassembled WGS sequence"/>
</dbReference>